<evidence type="ECO:0000256" key="1">
    <source>
        <dbReference type="SAM" id="MobiDB-lite"/>
    </source>
</evidence>
<feature type="region of interest" description="Disordered" evidence="1">
    <location>
        <begin position="41"/>
        <end position="60"/>
    </location>
</feature>
<evidence type="ECO:0000313" key="2">
    <source>
        <dbReference type="EMBL" id="MCG7946189.1"/>
    </source>
</evidence>
<dbReference type="Proteomes" id="UP000886667">
    <property type="component" value="Unassembled WGS sequence"/>
</dbReference>
<sequence>TMGSDLFFDGKAFDPQQPIDYLTEQPVSSLGCSIEALLQANPSKRSLSPDTEPLTEEASQ</sequence>
<dbReference type="AlphaFoldDB" id="A0A9E4KCL1"/>
<organism evidence="2 3">
    <name type="scientific">Candidatus Thiodiazotropha taylori</name>
    <dbReference type="NCBI Taxonomy" id="2792791"/>
    <lineage>
        <taxon>Bacteria</taxon>
        <taxon>Pseudomonadati</taxon>
        <taxon>Pseudomonadota</taxon>
        <taxon>Gammaproteobacteria</taxon>
        <taxon>Chromatiales</taxon>
        <taxon>Sedimenticolaceae</taxon>
        <taxon>Candidatus Thiodiazotropha</taxon>
    </lineage>
</organism>
<accession>A0A9E4KCL1</accession>
<evidence type="ECO:0000313" key="3">
    <source>
        <dbReference type="Proteomes" id="UP000886667"/>
    </source>
</evidence>
<protein>
    <submittedName>
        <fullName evidence="2">Uncharacterized protein</fullName>
    </submittedName>
</protein>
<dbReference type="EMBL" id="JAEPCM010000253">
    <property type="protein sequence ID" value="MCG7946189.1"/>
    <property type="molecule type" value="Genomic_DNA"/>
</dbReference>
<reference evidence="2" key="1">
    <citation type="journal article" date="2021" name="Proc. Natl. Acad. Sci. U.S.A.">
        <title>Global biogeography of chemosynthetic symbionts reveals both localized and globally distributed symbiont groups. .</title>
        <authorList>
            <person name="Osvatic J.T."/>
            <person name="Wilkins L.G.E."/>
            <person name="Leibrecht L."/>
            <person name="Leray M."/>
            <person name="Zauner S."/>
            <person name="Polzin J."/>
            <person name="Camacho Y."/>
            <person name="Gros O."/>
            <person name="van Gils J.A."/>
            <person name="Eisen J.A."/>
            <person name="Petersen J.M."/>
            <person name="Yuen B."/>
        </authorList>
    </citation>
    <scope>NUCLEOTIDE SEQUENCE</scope>
    <source>
        <strain evidence="2">MAGclacostrist064TRANS</strain>
    </source>
</reference>
<comment type="caution">
    <text evidence="2">The sequence shown here is derived from an EMBL/GenBank/DDBJ whole genome shotgun (WGS) entry which is preliminary data.</text>
</comment>
<proteinExistence type="predicted"/>
<gene>
    <name evidence="2" type="ORF">JAZ07_07560</name>
</gene>
<feature type="non-terminal residue" evidence="2">
    <location>
        <position position="1"/>
    </location>
</feature>
<name>A0A9E4KCL1_9GAMM</name>